<dbReference type="Pfam" id="PF00575">
    <property type="entry name" value="S1"/>
    <property type="match status" value="4"/>
</dbReference>
<dbReference type="NCBIfam" id="NF005208">
    <property type="entry name" value="PRK06676.1"/>
    <property type="match status" value="1"/>
</dbReference>
<feature type="binding site" evidence="5">
    <location>
        <position position="40"/>
    </location>
    <ligand>
        <name>isopentenyl diphosphate</name>
        <dbReference type="ChEBI" id="CHEBI:128769"/>
    </ligand>
</feature>
<comment type="catalytic activity">
    <reaction evidence="5">
        <text>dimethylallyl diphosphate + 2 oxidized [2Fe-2S]-[ferredoxin] + H2O = (2E)-4-hydroxy-3-methylbut-2-enyl diphosphate + 2 reduced [2Fe-2S]-[ferredoxin] + 2 H(+)</text>
        <dbReference type="Rhea" id="RHEA:24825"/>
        <dbReference type="Rhea" id="RHEA-COMP:10000"/>
        <dbReference type="Rhea" id="RHEA-COMP:10001"/>
        <dbReference type="ChEBI" id="CHEBI:15377"/>
        <dbReference type="ChEBI" id="CHEBI:15378"/>
        <dbReference type="ChEBI" id="CHEBI:33737"/>
        <dbReference type="ChEBI" id="CHEBI:33738"/>
        <dbReference type="ChEBI" id="CHEBI:57623"/>
        <dbReference type="ChEBI" id="CHEBI:128753"/>
        <dbReference type="EC" id="1.17.7.4"/>
    </reaction>
</comment>
<evidence type="ECO:0000256" key="6">
    <source>
        <dbReference type="SAM" id="MobiDB-lite"/>
    </source>
</evidence>
<dbReference type="eggNOG" id="COG0539">
    <property type="taxonomic scope" value="Bacteria"/>
</dbReference>
<feature type="binding site" evidence="5">
    <location>
        <position position="12"/>
    </location>
    <ligand>
        <name>[4Fe-4S] cluster</name>
        <dbReference type="ChEBI" id="CHEBI:49883"/>
    </ligand>
</feature>
<feature type="binding site" evidence="5">
    <location>
        <position position="262"/>
    </location>
    <ligand>
        <name>dimethylallyl diphosphate</name>
        <dbReference type="ChEBI" id="CHEBI:57623"/>
    </ligand>
</feature>
<feature type="binding site" evidence="5">
    <location>
        <position position="262"/>
    </location>
    <ligand>
        <name>isopentenyl diphosphate</name>
        <dbReference type="ChEBI" id="CHEBI:128769"/>
    </ligand>
</feature>
<dbReference type="AlphaFoldDB" id="Q0AXA2"/>
<dbReference type="CDD" id="cd05688">
    <property type="entry name" value="S1_RPS1_repeat_ec3"/>
    <property type="match status" value="1"/>
</dbReference>
<gene>
    <name evidence="5" type="primary">ispH</name>
    <name evidence="8" type="ordered locus">Swol_1344</name>
</gene>
<comment type="catalytic activity">
    <reaction evidence="5">
        <text>isopentenyl diphosphate + 2 oxidized [2Fe-2S]-[ferredoxin] + H2O = (2E)-4-hydroxy-3-methylbut-2-enyl diphosphate + 2 reduced [2Fe-2S]-[ferredoxin] + 2 H(+)</text>
        <dbReference type="Rhea" id="RHEA:24488"/>
        <dbReference type="Rhea" id="RHEA-COMP:10000"/>
        <dbReference type="Rhea" id="RHEA-COMP:10001"/>
        <dbReference type="ChEBI" id="CHEBI:15377"/>
        <dbReference type="ChEBI" id="CHEBI:15378"/>
        <dbReference type="ChEBI" id="CHEBI:33737"/>
        <dbReference type="ChEBI" id="CHEBI:33738"/>
        <dbReference type="ChEBI" id="CHEBI:128753"/>
        <dbReference type="ChEBI" id="CHEBI:128769"/>
        <dbReference type="EC" id="1.17.7.4"/>
    </reaction>
</comment>
<feature type="binding site" evidence="5">
    <location>
        <position position="124"/>
    </location>
    <ligand>
        <name>dimethylallyl diphosphate</name>
        <dbReference type="ChEBI" id="CHEBI:57623"/>
    </ligand>
</feature>
<feature type="binding site" evidence="5">
    <location>
        <position position="96"/>
    </location>
    <ligand>
        <name>[4Fe-4S] cluster</name>
        <dbReference type="ChEBI" id="CHEBI:49883"/>
    </ligand>
</feature>
<keyword evidence="5" id="KW-0560">Oxidoreductase</keyword>
<evidence type="ECO:0000256" key="4">
    <source>
        <dbReference type="ARBA" id="ARBA00023014"/>
    </source>
</evidence>
<dbReference type="NCBIfam" id="TIGR00216">
    <property type="entry name" value="ispH_lytB"/>
    <property type="match status" value="1"/>
</dbReference>
<feature type="active site" description="Proton donor" evidence="5">
    <location>
        <position position="126"/>
    </location>
</feature>
<feature type="domain" description="S1 motif" evidence="7">
    <location>
        <begin position="422"/>
        <end position="490"/>
    </location>
</feature>
<feature type="domain" description="S1 motif" evidence="7">
    <location>
        <begin position="596"/>
        <end position="665"/>
    </location>
</feature>
<dbReference type="CDD" id="cd13944">
    <property type="entry name" value="lytB_ispH"/>
    <property type="match status" value="1"/>
</dbReference>
<feature type="binding site" evidence="5">
    <location>
        <position position="262"/>
    </location>
    <ligand>
        <name>(2E)-4-hydroxy-3-methylbut-2-enyl diphosphate</name>
        <dbReference type="ChEBI" id="CHEBI:128753"/>
    </ligand>
</feature>
<feature type="binding site" evidence="5">
    <location>
        <position position="124"/>
    </location>
    <ligand>
        <name>isopentenyl diphosphate</name>
        <dbReference type="ChEBI" id="CHEBI:128769"/>
    </ligand>
</feature>
<sequence>MYVLLARNAGFCAGVRKAVKIAEEAAEEPDKWFSLGPLVHNDEVVNYFRQKGIEPVDMLERIGEQPAGIIIRSHGTSPEVIKQAQELGLEVRDATCVLVKKIHEIVTRLRGEDYDIVVFGDARHPEVEGILGWCGQRASVVASADEVGYLPVMPKVALISQTTRDEKEFQKVAGALSNKCRELKVFNTICSATRSRQEAARELCRKVDLMLVIGDLKSSNTRTLSKECQNTGVRTFQIQKASEIKPEWLDGVSKIGITAGASTPDWIIKEVLDRMTLYEEEKMLDENQETNQETSQETQETQEIQEPEVKEEVSANEESFAKLEAEMADFTTPNKGDVIKGKVIQVLDDEVMVDVGGKSEGIIPLREMSLQDIDSAKELVEVGDEIEVMVLKWDDDGTILLSKKKVDAKILLDELEESFKEGKVITGTVTGSVKGGLLVDVGIVAFLPASHVEDGYVKNLDEYINRELSFKIIEFNRNKRRGSQVVLSRKELVAEEKAKQKKQFWEEIEEGQVRKGRIKRLVDYGAFIDLGGYEGLLHVSEIAHTRIDQPSDVLQEGEEIDVYILALDREKERVSLSRKKLLKSPWEIVMEKFQEGDIIEGTVVRIAPFGAFVEIEAGVDGLVHISQLANHRVEKPEDVVQVNEKIKIKILSIDPEEKRIGLSLKEALNEMENQEVQDYMEKQEENE</sequence>
<feature type="binding site" evidence="5">
    <location>
        <position position="40"/>
    </location>
    <ligand>
        <name>(2E)-4-hydroxy-3-methylbut-2-enyl diphosphate</name>
        <dbReference type="ChEBI" id="CHEBI:128753"/>
    </ligand>
</feature>
<dbReference type="SUPFAM" id="SSF50249">
    <property type="entry name" value="Nucleic acid-binding proteins"/>
    <property type="match status" value="4"/>
</dbReference>
<dbReference type="EMBL" id="CP000448">
    <property type="protein sequence ID" value="ABI68652.1"/>
    <property type="molecule type" value="Genomic_DNA"/>
</dbReference>
<dbReference type="CDD" id="cd05687">
    <property type="entry name" value="S1_RPS1_repeat_ec1_hs1"/>
    <property type="match status" value="1"/>
</dbReference>
<dbReference type="EC" id="1.17.7.4" evidence="5"/>
<feature type="binding site" evidence="5">
    <location>
        <position position="74"/>
    </location>
    <ligand>
        <name>isopentenyl diphosphate</name>
        <dbReference type="ChEBI" id="CHEBI:128769"/>
    </ligand>
</feature>
<keyword evidence="9" id="KW-1185">Reference proteome</keyword>
<dbReference type="RefSeq" id="WP_011640751.1">
    <property type="nucleotide sequence ID" value="NC_008346.1"/>
</dbReference>
<dbReference type="NCBIfam" id="NF002187">
    <property type="entry name" value="PRK01045.1-1"/>
    <property type="match status" value="1"/>
</dbReference>
<feature type="region of interest" description="Disordered" evidence="6">
    <location>
        <begin position="284"/>
        <end position="317"/>
    </location>
</feature>
<keyword evidence="2 5" id="KW-0479">Metal-binding</keyword>
<dbReference type="HAMAP" id="MF_00191">
    <property type="entry name" value="IspH"/>
    <property type="match status" value="1"/>
</dbReference>
<dbReference type="GO" id="GO:0046872">
    <property type="term" value="F:metal ion binding"/>
    <property type="evidence" value="ECO:0007669"/>
    <property type="project" value="UniProtKB-KW"/>
</dbReference>
<dbReference type="GO" id="GO:0019288">
    <property type="term" value="P:isopentenyl diphosphate biosynthetic process, methylerythritol 4-phosphate pathway"/>
    <property type="evidence" value="ECO:0007669"/>
    <property type="project" value="UniProtKB-UniRule"/>
</dbReference>
<dbReference type="GO" id="GO:0005737">
    <property type="term" value="C:cytoplasm"/>
    <property type="evidence" value="ECO:0007669"/>
    <property type="project" value="UniProtKB-ARBA"/>
</dbReference>
<keyword evidence="3 5" id="KW-0408">Iron</keyword>
<dbReference type="GO" id="GO:0016114">
    <property type="term" value="P:terpenoid biosynthetic process"/>
    <property type="evidence" value="ECO:0007669"/>
    <property type="project" value="UniProtKB-UniRule"/>
</dbReference>
<comment type="function">
    <text evidence="5">Catalyzes the conversion of 1-hydroxy-2-methyl-2-(E)-butenyl 4-diphosphate (HMBPP) into a mixture of isopentenyl diphosphate (IPP) and dimethylallyl diphosphate (DMAPP). Acts in the terminal step of the DOXP/MEP pathway for isoprenoid precursor biosynthesis.</text>
</comment>
<dbReference type="InterPro" id="IPR003029">
    <property type="entry name" value="S1_domain"/>
</dbReference>
<feature type="binding site" evidence="5">
    <location>
        <position position="219"/>
    </location>
    <ligand>
        <name>isopentenyl diphosphate</name>
        <dbReference type="ChEBI" id="CHEBI:128769"/>
    </ligand>
</feature>
<feature type="binding site" evidence="5">
    <location>
        <position position="74"/>
    </location>
    <ligand>
        <name>(2E)-4-hydroxy-3-methylbut-2-enyl diphosphate</name>
        <dbReference type="ChEBI" id="CHEBI:128753"/>
    </ligand>
</feature>
<feature type="binding site" evidence="5">
    <location>
        <position position="162"/>
    </location>
    <ligand>
        <name>(2E)-4-hydroxy-3-methylbut-2-enyl diphosphate</name>
        <dbReference type="ChEBI" id="CHEBI:128753"/>
    </ligand>
</feature>
<organism evidence="8 9">
    <name type="scientific">Syntrophomonas wolfei subsp. wolfei (strain DSM 2245B / Goettingen)</name>
    <dbReference type="NCBI Taxonomy" id="335541"/>
    <lineage>
        <taxon>Bacteria</taxon>
        <taxon>Bacillati</taxon>
        <taxon>Bacillota</taxon>
        <taxon>Clostridia</taxon>
        <taxon>Eubacteriales</taxon>
        <taxon>Syntrophomonadaceae</taxon>
        <taxon>Syntrophomonas</taxon>
    </lineage>
</organism>
<dbReference type="SMART" id="SM00316">
    <property type="entry name" value="S1"/>
    <property type="match status" value="4"/>
</dbReference>
<dbReference type="UniPathway" id="UPA00059">
    <property type="reaction ID" value="UER00105"/>
</dbReference>
<protein>
    <recommendedName>
        <fullName evidence="5">4-hydroxy-3-methylbut-2-enyl diphosphate reductase</fullName>
        <shortName evidence="5">HMBPP reductase</shortName>
        <ecNumber evidence="5">1.17.7.4</ecNumber>
    </recommendedName>
</protein>
<dbReference type="PANTHER" id="PTHR30426:SF0">
    <property type="entry name" value="4-HYDROXY-3-METHYLBUT-2-ENYL DIPHOSPHATE REDUCTASE"/>
    <property type="match status" value="1"/>
</dbReference>
<evidence type="ECO:0000313" key="8">
    <source>
        <dbReference type="EMBL" id="ABI68652.1"/>
    </source>
</evidence>
<comment type="pathway">
    <text evidence="5">Isoprenoid biosynthesis; isopentenyl diphosphate biosynthesis via DXP pathway; isopentenyl diphosphate from 1-deoxy-D-xylulose 5-phosphate: step 6/6.</text>
</comment>
<feature type="binding site" evidence="5">
    <location>
        <position position="219"/>
    </location>
    <ligand>
        <name>(2E)-4-hydroxy-3-methylbut-2-enyl diphosphate</name>
        <dbReference type="ChEBI" id="CHEBI:128753"/>
    </ligand>
</feature>
<feature type="binding site" evidence="5">
    <location>
        <position position="220"/>
    </location>
    <ligand>
        <name>dimethylallyl diphosphate</name>
        <dbReference type="ChEBI" id="CHEBI:57623"/>
    </ligand>
</feature>
<feature type="binding site" evidence="5">
    <location>
        <position position="220"/>
    </location>
    <ligand>
        <name>(2E)-4-hydroxy-3-methylbut-2-enyl diphosphate</name>
        <dbReference type="ChEBI" id="CHEBI:128753"/>
    </ligand>
</feature>
<evidence type="ECO:0000256" key="2">
    <source>
        <dbReference type="ARBA" id="ARBA00022723"/>
    </source>
</evidence>
<dbReference type="HOGENOM" id="CLU_015805_3_1_9"/>
<dbReference type="GO" id="GO:0050992">
    <property type="term" value="P:dimethylallyl diphosphate biosynthetic process"/>
    <property type="evidence" value="ECO:0007669"/>
    <property type="project" value="UniProtKB-UniRule"/>
</dbReference>
<feature type="domain" description="S1 motif" evidence="7">
    <location>
        <begin position="336"/>
        <end position="404"/>
    </location>
</feature>
<dbReference type="Gene3D" id="3.40.1010.20">
    <property type="entry name" value="4-hydroxy-3-methylbut-2-enyl diphosphate reductase, catalytic domain"/>
    <property type="match status" value="2"/>
</dbReference>
<dbReference type="InterPro" id="IPR003451">
    <property type="entry name" value="LytB/IspH"/>
</dbReference>
<dbReference type="GO" id="GO:0051745">
    <property type="term" value="F:4-hydroxy-3-methylbut-2-enyl diphosphate reductase activity"/>
    <property type="evidence" value="ECO:0007669"/>
    <property type="project" value="UniProtKB-UniRule"/>
</dbReference>
<dbReference type="OrthoDB" id="9804077at2"/>
<feature type="binding site" evidence="5">
    <location>
        <position position="220"/>
    </location>
    <ligand>
        <name>isopentenyl diphosphate</name>
        <dbReference type="ChEBI" id="CHEBI:128769"/>
    </ligand>
</feature>
<feature type="compositionally biased region" description="Basic and acidic residues" evidence="6">
    <location>
        <begin position="307"/>
        <end position="317"/>
    </location>
</feature>
<feature type="binding site" evidence="5">
    <location>
        <position position="219"/>
    </location>
    <ligand>
        <name>dimethylallyl diphosphate</name>
        <dbReference type="ChEBI" id="CHEBI:57623"/>
    </ligand>
</feature>
<dbReference type="eggNOG" id="COG0761">
    <property type="taxonomic scope" value="Bacteria"/>
</dbReference>
<feature type="binding site" evidence="5">
    <location>
        <position position="218"/>
    </location>
    <ligand>
        <name>isopentenyl diphosphate</name>
        <dbReference type="ChEBI" id="CHEBI:128769"/>
    </ligand>
</feature>
<feature type="binding site" evidence="5">
    <location>
        <position position="124"/>
    </location>
    <ligand>
        <name>(2E)-4-hydroxy-3-methylbut-2-enyl diphosphate</name>
        <dbReference type="ChEBI" id="CHEBI:128753"/>
    </ligand>
</feature>
<keyword evidence="4 5" id="KW-0411">Iron-sulfur</keyword>
<dbReference type="Proteomes" id="UP000001968">
    <property type="component" value="Chromosome"/>
</dbReference>
<dbReference type="Gene3D" id="3.40.50.11270">
    <property type="match status" value="1"/>
</dbReference>
<keyword evidence="1 5" id="KW-0004">4Fe-4S</keyword>
<dbReference type="STRING" id="335541.Swol_1344"/>
<dbReference type="InterPro" id="IPR012340">
    <property type="entry name" value="NA-bd_OB-fold"/>
</dbReference>
<dbReference type="InterPro" id="IPR035104">
    <property type="entry name" value="Ribosomal_protein_S1-like"/>
</dbReference>
<feature type="binding site" evidence="5">
    <location>
        <position position="218"/>
    </location>
    <ligand>
        <name>(2E)-4-hydroxy-3-methylbut-2-enyl diphosphate</name>
        <dbReference type="ChEBI" id="CHEBI:128753"/>
    </ligand>
</feature>
<feature type="binding site" evidence="5">
    <location>
        <position position="190"/>
    </location>
    <ligand>
        <name>[4Fe-4S] cluster</name>
        <dbReference type="ChEBI" id="CHEBI:49883"/>
    </ligand>
</feature>
<accession>Q0AXA2</accession>
<feature type="binding site" evidence="5">
    <location>
        <position position="74"/>
    </location>
    <ligand>
        <name>dimethylallyl diphosphate</name>
        <dbReference type="ChEBI" id="CHEBI:57623"/>
    </ligand>
</feature>
<comment type="similarity">
    <text evidence="5">Belongs to the IspH family.</text>
</comment>
<dbReference type="PRINTS" id="PR00681">
    <property type="entry name" value="RIBOSOMALS1"/>
</dbReference>
<proteinExistence type="inferred from homology"/>
<dbReference type="GO" id="GO:0051539">
    <property type="term" value="F:4 iron, 4 sulfur cluster binding"/>
    <property type="evidence" value="ECO:0007669"/>
    <property type="project" value="UniProtKB-UniRule"/>
</dbReference>
<evidence type="ECO:0000256" key="1">
    <source>
        <dbReference type="ARBA" id="ARBA00022485"/>
    </source>
</evidence>
<feature type="compositionally biased region" description="Low complexity" evidence="6">
    <location>
        <begin position="289"/>
        <end position="304"/>
    </location>
</feature>
<dbReference type="FunFam" id="2.40.50.140:FF:000051">
    <property type="entry name" value="RNA-binding transcriptional accessory protein"/>
    <property type="match status" value="1"/>
</dbReference>
<evidence type="ECO:0000259" key="7">
    <source>
        <dbReference type="PROSITE" id="PS50126"/>
    </source>
</evidence>
<dbReference type="NCBIfam" id="NF000907">
    <property type="entry name" value="PRK00087.1"/>
    <property type="match status" value="1"/>
</dbReference>
<evidence type="ECO:0000256" key="3">
    <source>
        <dbReference type="ARBA" id="ARBA00023004"/>
    </source>
</evidence>
<feature type="binding site" evidence="5">
    <location>
        <position position="40"/>
    </location>
    <ligand>
        <name>dimethylallyl diphosphate</name>
        <dbReference type="ChEBI" id="CHEBI:57623"/>
    </ligand>
</feature>
<evidence type="ECO:0000313" key="9">
    <source>
        <dbReference type="Proteomes" id="UP000001968"/>
    </source>
</evidence>
<dbReference type="Pfam" id="PF02401">
    <property type="entry name" value="LYTB"/>
    <property type="match status" value="1"/>
</dbReference>
<dbReference type="PROSITE" id="PS50126">
    <property type="entry name" value="S1"/>
    <property type="match status" value="4"/>
</dbReference>
<keyword evidence="5" id="KW-0414">Isoprene biosynthesis</keyword>
<dbReference type="GO" id="GO:0003729">
    <property type="term" value="F:mRNA binding"/>
    <property type="evidence" value="ECO:0007669"/>
    <property type="project" value="UniProtKB-ARBA"/>
</dbReference>
<comment type="pathway">
    <text evidence="5">Isoprenoid biosynthesis; dimethylallyl diphosphate biosynthesis; dimethylallyl diphosphate from (2E)-4-hydroxy-3-methylbutenyl diphosphate: step 1/1.</text>
</comment>
<evidence type="ECO:0000256" key="5">
    <source>
        <dbReference type="HAMAP-Rule" id="MF_00191"/>
    </source>
</evidence>
<comment type="cofactor">
    <cofactor evidence="5">
        <name>[4Fe-4S] cluster</name>
        <dbReference type="ChEBI" id="CHEBI:49883"/>
    </cofactor>
    <text evidence="5">Binds 1 [4Fe-4S] cluster per subunit.</text>
</comment>
<dbReference type="KEGG" id="swo:Swol_1344"/>
<dbReference type="CDD" id="cd04465">
    <property type="entry name" value="S1_RPS1_repeat_ec2_hs2"/>
    <property type="match status" value="1"/>
</dbReference>
<dbReference type="PANTHER" id="PTHR30426">
    <property type="entry name" value="4-HYDROXY-3-METHYLBUT-2-ENYL DIPHOSPHATE REDUCTASE"/>
    <property type="match status" value="1"/>
</dbReference>
<name>Q0AXA2_SYNWW</name>
<reference evidence="9" key="1">
    <citation type="journal article" date="2010" name="Environ. Microbiol.">
        <title>The genome of Syntrophomonas wolfei: new insights into syntrophic metabolism and biohydrogen production.</title>
        <authorList>
            <person name="Sieber J.R."/>
            <person name="Sims D.R."/>
            <person name="Han C."/>
            <person name="Kim E."/>
            <person name="Lykidis A."/>
            <person name="Lapidus A.L."/>
            <person name="McDonnald E."/>
            <person name="Rohlin L."/>
            <person name="Culley D.E."/>
            <person name="Gunsalus R."/>
            <person name="McInerney M.J."/>
        </authorList>
    </citation>
    <scope>NUCLEOTIDE SEQUENCE [LARGE SCALE GENOMIC DNA]</scope>
    <source>
        <strain evidence="9">DSM 2245B / Goettingen</strain>
    </source>
</reference>
<feature type="binding site" evidence="5">
    <location>
        <position position="218"/>
    </location>
    <ligand>
        <name>dimethylallyl diphosphate</name>
        <dbReference type="ChEBI" id="CHEBI:57623"/>
    </ligand>
</feature>
<feature type="domain" description="S1 motif" evidence="7">
    <location>
        <begin position="511"/>
        <end position="579"/>
    </location>
</feature>
<dbReference type="UniPathway" id="UPA00056">
    <property type="reaction ID" value="UER00097"/>
</dbReference>
<dbReference type="Gene3D" id="2.40.50.140">
    <property type="entry name" value="Nucleic acid-binding proteins"/>
    <property type="match status" value="4"/>
</dbReference>